<accession>A0AB34IKC0</accession>
<gene>
    <name evidence="2" type="ORF">AB1Y20_011763</name>
</gene>
<evidence type="ECO:0000313" key="2">
    <source>
        <dbReference type="EMBL" id="KAL1499562.1"/>
    </source>
</evidence>
<dbReference type="AlphaFoldDB" id="A0AB34IKC0"/>
<evidence type="ECO:0000259" key="1">
    <source>
        <dbReference type="Pfam" id="PF09851"/>
    </source>
</evidence>
<organism evidence="2 3">
    <name type="scientific">Prymnesium parvum</name>
    <name type="common">Toxic golden alga</name>
    <dbReference type="NCBI Taxonomy" id="97485"/>
    <lineage>
        <taxon>Eukaryota</taxon>
        <taxon>Haptista</taxon>
        <taxon>Haptophyta</taxon>
        <taxon>Prymnesiophyceae</taxon>
        <taxon>Prymnesiales</taxon>
        <taxon>Prymnesiaceae</taxon>
        <taxon>Prymnesium</taxon>
    </lineage>
</organism>
<feature type="domain" description="SHOCT" evidence="1">
    <location>
        <begin position="239"/>
        <end position="265"/>
    </location>
</feature>
<comment type="caution">
    <text evidence="2">The sequence shown here is derived from an EMBL/GenBank/DDBJ whole genome shotgun (WGS) entry which is preliminary data.</text>
</comment>
<dbReference type="Proteomes" id="UP001515480">
    <property type="component" value="Unassembled WGS sequence"/>
</dbReference>
<reference evidence="2 3" key="1">
    <citation type="journal article" date="2024" name="Science">
        <title>Giant polyketide synthase enzymes in the biosynthesis of giant marine polyether toxins.</title>
        <authorList>
            <person name="Fallon T.R."/>
            <person name="Shende V.V."/>
            <person name="Wierzbicki I.H."/>
            <person name="Pendleton A.L."/>
            <person name="Watervoot N.F."/>
            <person name="Auber R.P."/>
            <person name="Gonzalez D.J."/>
            <person name="Wisecaver J.H."/>
            <person name="Moore B.S."/>
        </authorList>
    </citation>
    <scope>NUCLEOTIDE SEQUENCE [LARGE SCALE GENOMIC DNA]</scope>
    <source>
        <strain evidence="2 3">12B1</strain>
    </source>
</reference>
<dbReference type="EMBL" id="JBGBPQ010000025">
    <property type="protein sequence ID" value="KAL1499562.1"/>
    <property type="molecule type" value="Genomic_DNA"/>
</dbReference>
<name>A0AB34IKC0_PRYPA</name>
<evidence type="ECO:0000313" key="3">
    <source>
        <dbReference type="Proteomes" id="UP001515480"/>
    </source>
</evidence>
<proteinExistence type="predicted"/>
<protein>
    <recommendedName>
        <fullName evidence="1">SHOCT domain-containing protein</fullName>
    </recommendedName>
</protein>
<keyword evidence="3" id="KW-1185">Reference proteome</keyword>
<dbReference type="InterPro" id="IPR018649">
    <property type="entry name" value="SHOCT"/>
</dbReference>
<sequence length="268" mass="28480">MEMAAVGKSHGIMGNASREDIELAKGLLGPGETLIGVWRISETNKSTAAKQPLALLLLPCFWCHFLVCSPCICFAYRSHMVRLSATVYALSDRNFYKTYDESLTNTPCVCTAGRDVGAQPLHLINSVGQDLPATGCCAGVCPTTGVVLGVPPGSILANAGGGKHIPASSIHVLIDDTKEFAEKVRELQSNLMGVPQYGMGPQYGMAMQGQGQGSSTPYSVVAGSVVPAEMSRDDDHMAKLKSLKELYDAGVLTASEFEAKKAEILKRL</sequence>
<dbReference type="Pfam" id="PF09851">
    <property type="entry name" value="SHOCT"/>
    <property type="match status" value="1"/>
</dbReference>